<feature type="transmembrane region" description="Helical" evidence="6">
    <location>
        <begin position="270"/>
        <end position="291"/>
    </location>
</feature>
<dbReference type="AlphaFoldDB" id="A0A0R1LSG4"/>
<feature type="transmembrane region" description="Helical" evidence="6">
    <location>
        <begin position="200"/>
        <end position="218"/>
    </location>
</feature>
<feature type="transmembrane region" description="Helical" evidence="6">
    <location>
        <begin position="162"/>
        <end position="180"/>
    </location>
</feature>
<evidence type="ECO:0000313" key="9">
    <source>
        <dbReference type="Proteomes" id="UP000051160"/>
    </source>
</evidence>
<evidence type="ECO:0000313" key="8">
    <source>
        <dbReference type="EMBL" id="KRK98591.1"/>
    </source>
</evidence>
<dbReference type="InterPro" id="IPR020846">
    <property type="entry name" value="MFS_dom"/>
</dbReference>
<feature type="transmembrane region" description="Helical" evidence="6">
    <location>
        <begin position="438"/>
        <end position="458"/>
    </location>
</feature>
<comment type="caution">
    <text evidence="8">The sequence shown here is derived from an EMBL/GenBank/DDBJ whole genome shotgun (WGS) entry which is preliminary data.</text>
</comment>
<dbReference type="InterPro" id="IPR036259">
    <property type="entry name" value="MFS_trans_sf"/>
</dbReference>
<keyword evidence="9" id="KW-1185">Reference proteome</keyword>
<evidence type="ECO:0000256" key="6">
    <source>
        <dbReference type="SAM" id="Phobius"/>
    </source>
</evidence>
<evidence type="ECO:0000256" key="2">
    <source>
        <dbReference type="ARBA" id="ARBA00022448"/>
    </source>
</evidence>
<reference evidence="8 9" key="1">
    <citation type="journal article" date="2015" name="Genome Announc.">
        <title>Expanding the biotechnology potential of lactobacilli through comparative genomics of 213 strains and associated genera.</title>
        <authorList>
            <person name="Sun Z."/>
            <person name="Harris H.M."/>
            <person name="McCann A."/>
            <person name="Guo C."/>
            <person name="Argimon S."/>
            <person name="Zhang W."/>
            <person name="Yang X."/>
            <person name="Jeffery I.B."/>
            <person name="Cooney J.C."/>
            <person name="Kagawa T.F."/>
            <person name="Liu W."/>
            <person name="Song Y."/>
            <person name="Salvetti E."/>
            <person name="Wrobel A."/>
            <person name="Rasinkangas P."/>
            <person name="Parkhill J."/>
            <person name="Rea M.C."/>
            <person name="O'Sullivan O."/>
            <person name="Ritari J."/>
            <person name="Douillard F.P."/>
            <person name="Paul Ross R."/>
            <person name="Yang R."/>
            <person name="Briner A.E."/>
            <person name="Felis G.E."/>
            <person name="de Vos W.M."/>
            <person name="Barrangou R."/>
            <person name="Klaenhammer T.R."/>
            <person name="Caufield P.W."/>
            <person name="Cui Y."/>
            <person name="Zhang H."/>
            <person name="O'Toole P.W."/>
        </authorList>
    </citation>
    <scope>NUCLEOTIDE SEQUENCE [LARGE SCALE GENOMIC DNA]</scope>
    <source>
        <strain evidence="8 9">DSM 19909</strain>
    </source>
</reference>
<feature type="transmembrane region" description="Helical" evidence="6">
    <location>
        <begin position="297"/>
        <end position="317"/>
    </location>
</feature>
<evidence type="ECO:0000256" key="3">
    <source>
        <dbReference type="ARBA" id="ARBA00022692"/>
    </source>
</evidence>
<evidence type="ECO:0000256" key="5">
    <source>
        <dbReference type="ARBA" id="ARBA00023136"/>
    </source>
</evidence>
<name>A0A0R1LSG4_9LACO</name>
<feature type="transmembrane region" description="Helical" evidence="6">
    <location>
        <begin position="12"/>
        <end position="31"/>
    </location>
</feature>
<dbReference type="PANTHER" id="PTHR42718">
    <property type="entry name" value="MAJOR FACILITATOR SUPERFAMILY MULTIDRUG TRANSPORTER MFSC"/>
    <property type="match status" value="1"/>
</dbReference>
<keyword evidence="5 6" id="KW-0472">Membrane</keyword>
<gene>
    <name evidence="8" type="ORF">FD04_GL000323</name>
</gene>
<dbReference type="PRINTS" id="PR01036">
    <property type="entry name" value="TCRTETB"/>
</dbReference>
<evidence type="ECO:0000256" key="1">
    <source>
        <dbReference type="ARBA" id="ARBA00004651"/>
    </source>
</evidence>
<keyword evidence="2" id="KW-0813">Transport</keyword>
<feature type="domain" description="Major facilitator superfamily (MFS) profile" evidence="7">
    <location>
        <begin position="13"/>
        <end position="463"/>
    </location>
</feature>
<dbReference type="SUPFAM" id="SSF103473">
    <property type="entry name" value="MFS general substrate transporter"/>
    <property type="match status" value="1"/>
</dbReference>
<keyword evidence="3 6" id="KW-0812">Transmembrane</keyword>
<keyword evidence="4 6" id="KW-1133">Transmembrane helix</keyword>
<comment type="subcellular location">
    <subcellularLocation>
        <location evidence="1">Cell membrane</location>
        <topology evidence="1">Multi-pass membrane protein</topology>
    </subcellularLocation>
</comment>
<dbReference type="PATRIC" id="fig|1423776.4.peg.324"/>
<organism evidence="8 9">
    <name type="scientific">Secundilactobacillus odoratitofui DSM 19909 = JCM 15043</name>
    <dbReference type="NCBI Taxonomy" id="1423776"/>
    <lineage>
        <taxon>Bacteria</taxon>
        <taxon>Bacillati</taxon>
        <taxon>Bacillota</taxon>
        <taxon>Bacilli</taxon>
        <taxon>Lactobacillales</taxon>
        <taxon>Lactobacillaceae</taxon>
        <taxon>Secundilactobacillus</taxon>
    </lineage>
</organism>
<dbReference type="Pfam" id="PF07690">
    <property type="entry name" value="MFS_1"/>
    <property type="match status" value="1"/>
</dbReference>
<feature type="transmembrane region" description="Helical" evidence="6">
    <location>
        <begin position="395"/>
        <end position="418"/>
    </location>
</feature>
<feature type="transmembrane region" description="Helical" evidence="6">
    <location>
        <begin position="329"/>
        <end position="349"/>
    </location>
</feature>
<dbReference type="Gene3D" id="1.20.1250.20">
    <property type="entry name" value="MFS general substrate transporter like domains"/>
    <property type="match status" value="1"/>
</dbReference>
<proteinExistence type="predicted"/>
<dbReference type="InterPro" id="IPR011701">
    <property type="entry name" value="MFS"/>
</dbReference>
<feature type="transmembrane region" description="Helical" evidence="6">
    <location>
        <begin position="355"/>
        <end position="374"/>
    </location>
</feature>
<dbReference type="Proteomes" id="UP000051160">
    <property type="component" value="Unassembled WGS sequence"/>
</dbReference>
<feature type="transmembrane region" description="Helical" evidence="6">
    <location>
        <begin position="83"/>
        <end position="105"/>
    </location>
</feature>
<dbReference type="Gene3D" id="1.20.1720.10">
    <property type="entry name" value="Multidrug resistance protein D"/>
    <property type="match status" value="1"/>
</dbReference>
<sequence length="467" mass="50654">MEDQPVSWQTKLSISAAALLSFMGILVETSLNVTFPRLTQTFSVSLGTMQWVTSGYLLMVTIIMSTTGFLNQRFDARTLFRTAILFNLIGTLLCASASSFSILLLGRMFQAVSTGIATPLMFHMVLSLIPQSKRGVYMGTAAMIISFAPALGPTYGGTLAAFWSWRGIFIIAIPILLVVAMIGERTIRLKAEGTHDKFDWVGVVLLALTFGSLSTAFANAGNHGFLSADFGELLLVFVIATGLLTIHLHRSTRRILNFRLLLHPLIGLRWLNFFILQFINIGISFVIPIFAEDVLHVSAFVAGLILLPGALFGAALSPAAGRLFDTHGAFMPLLISSSAMLVGTLLFFLTSSATSAIVMTLIYVFLRGGFNMGFSNSMSDASMQINLEQNADLNSLFNTFQQYAGSFGTSVLSAVIAAHQNAKGSLAQLTIAGSRMDYGILVILALISLTTVLVARRYSKQRQVEQR</sequence>
<protein>
    <submittedName>
        <fullName evidence="8">Drug resistance efflux protein</fullName>
    </submittedName>
</protein>
<feature type="transmembrane region" description="Helical" evidence="6">
    <location>
        <begin position="230"/>
        <end position="249"/>
    </location>
</feature>
<feature type="transmembrane region" description="Helical" evidence="6">
    <location>
        <begin position="51"/>
        <end position="71"/>
    </location>
</feature>
<dbReference type="GO" id="GO:0005886">
    <property type="term" value="C:plasma membrane"/>
    <property type="evidence" value="ECO:0007669"/>
    <property type="project" value="UniProtKB-SubCell"/>
</dbReference>
<feature type="transmembrane region" description="Helical" evidence="6">
    <location>
        <begin position="111"/>
        <end position="129"/>
    </location>
</feature>
<evidence type="ECO:0000256" key="4">
    <source>
        <dbReference type="ARBA" id="ARBA00022989"/>
    </source>
</evidence>
<dbReference type="EMBL" id="AZEE01000027">
    <property type="protein sequence ID" value="KRK98591.1"/>
    <property type="molecule type" value="Genomic_DNA"/>
</dbReference>
<dbReference type="GO" id="GO:0022857">
    <property type="term" value="F:transmembrane transporter activity"/>
    <property type="evidence" value="ECO:0007669"/>
    <property type="project" value="InterPro"/>
</dbReference>
<accession>A0A0R1LSG4</accession>
<dbReference type="PANTHER" id="PTHR42718:SF9">
    <property type="entry name" value="MAJOR FACILITATOR SUPERFAMILY MULTIDRUG TRANSPORTER MFSC"/>
    <property type="match status" value="1"/>
</dbReference>
<feature type="transmembrane region" description="Helical" evidence="6">
    <location>
        <begin position="136"/>
        <end position="156"/>
    </location>
</feature>
<dbReference type="PROSITE" id="PS50850">
    <property type="entry name" value="MFS"/>
    <property type="match status" value="1"/>
</dbReference>
<evidence type="ECO:0000259" key="7">
    <source>
        <dbReference type="PROSITE" id="PS50850"/>
    </source>
</evidence>
<dbReference type="OrthoDB" id="9816041at2"/>
<dbReference type="RefSeq" id="WP_054699412.1">
    <property type="nucleotide sequence ID" value="NZ_AZEE01000027.1"/>
</dbReference>